<dbReference type="Gene3D" id="1.20.1070.10">
    <property type="entry name" value="Rhodopsin 7-helix transmembrane proteins"/>
    <property type="match status" value="1"/>
</dbReference>
<feature type="transmembrane region" description="Helical" evidence="1">
    <location>
        <begin position="181"/>
        <end position="207"/>
    </location>
</feature>
<organism evidence="2 3">
    <name type="scientific">Channa striata</name>
    <name type="common">Snakehead murrel</name>
    <name type="synonym">Ophicephalus striatus</name>
    <dbReference type="NCBI Taxonomy" id="64152"/>
    <lineage>
        <taxon>Eukaryota</taxon>
        <taxon>Metazoa</taxon>
        <taxon>Chordata</taxon>
        <taxon>Craniata</taxon>
        <taxon>Vertebrata</taxon>
        <taxon>Euteleostomi</taxon>
        <taxon>Actinopterygii</taxon>
        <taxon>Neopterygii</taxon>
        <taxon>Teleostei</taxon>
        <taxon>Neoteleostei</taxon>
        <taxon>Acanthomorphata</taxon>
        <taxon>Anabantaria</taxon>
        <taxon>Anabantiformes</taxon>
        <taxon>Channoidei</taxon>
        <taxon>Channidae</taxon>
        <taxon>Channa</taxon>
    </lineage>
</organism>
<reference evidence="2" key="1">
    <citation type="submission" date="2023-07" db="EMBL/GenBank/DDBJ databases">
        <title>Chromosome-level Genome Assembly of Striped Snakehead (Channa striata).</title>
        <authorList>
            <person name="Liu H."/>
        </authorList>
    </citation>
    <scope>NUCLEOTIDE SEQUENCE</scope>
    <source>
        <strain evidence="2">Gz</strain>
        <tissue evidence="2">Muscle</tissue>
    </source>
</reference>
<comment type="caution">
    <text evidence="2">The sequence shown here is derived from an EMBL/GenBank/DDBJ whole genome shotgun (WGS) entry which is preliminary data.</text>
</comment>
<keyword evidence="3" id="KW-1185">Reference proteome</keyword>
<feature type="transmembrane region" description="Helical" evidence="1">
    <location>
        <begin position="100"/>
        <end position="116"/>
    </location>
</feature>
<feature type="transmembrane region" description="Helical" evidence="1">
    <location>
        <begin position="228"/>
        <end position="252"/>
    </location>
</feature>
<sequence>MSIISTNYFDSPSNNSLSLHDIQCFDSAVGRYVVTAISLAYILFILPVSVFVLYLGFQQWKQCSLSGATVTYSDFFTYNMAVIEFIGVFGYAFNYCSTYAKLQVMLIVGAFLWSFIWPAQTLFPILTCVEHYLAVVRPITYRGLRQAGGVRIRNIITGSIWLICFIWGIFVILLVDHYYKRVIAAFVLILSLIVTVFCSLSVLRVLIRPRPGKVGRDRVQIDQSKRRAIHTILIIMGVLWLKICGNVITNVIRFSTQLIARCVAEGLAFLVILPSSLVLPLLFLQRAGKLPNCKHITGAG</sequence>
<dbReference type="AlphaFoldDB" id="A0AA88T585"/>
<accession>A0AA88T585</accession>
<evidence type="ECO:0000313" key="2">
    <source>
        <dbReference type="EMBL" id="KAK2863417.1"/>
    </source>
</evidence>
<feature type="transmembrane region" description="Helical" evidence="1">
    <location>
        <begin position="32"/>
        <end position="55"/>
    </location>
</feature>
<evidence type="ECO:0000313" key="3">
    <source>
        <dbReference type="Proteomes" id="UP001187415"/>
    </source>
</evidence>
<dbReference type="EMBL" id="JAUPFM010000001">
    <property type="protein sequence ID" value="KAK2863417.1"/>
    <property type="molecule type" value="Genomic_DNA"/>
</dbReference>
<keyword evidence="1" id="KW-1133">Transmembrane helix</keyword>
<gene>
    <name evidence="2" type="ORF">Q5P01_002950</name>
</gene>
<protein>
    <recommendedName>
        <fullName evidence="4">G-protein coupled receptors family 1 profile domain-containing protein</fullName>
    </recommendedName>
</protein>
<dbReference type="Proteomes" id="UP001187415">
    <property type="component" value="Unassembled WGS sequence"/>
</dbReference>
<keyword evidence="1" id="KW-0472">Membrane</keyword>
<feature type="transmembrane region" description="Helical" evidence="1">
    <location>
        <begin position="258"/>
        <end position="284"/>
    </location>
</feature>
<proteinExistence type="predicted"/>
<keyword evidence="1" id="KW-0812">Transmembrane</keyword>
<feature type="transmembrane region" description="Helical" evidence="1">
    <location>
        <begin position="75"/>
        <end position="93"/>
    </location>
</feature>
<name>A0AA88T585_CHASR</name>
<feature type="transmembrane region" description="Helical" evidence="1">
    <location>
        <begin position="152"/>
        <end position="175"/>
    </location>
</feature>
<evidence type="ECO:0008006" key="4">
    <source>
        <dbReference type="Google" id="ProtNLM"/>
    </source>
</evidence>
<evidence type="ECO:0000256" key="1">
    <source>
        <dbReference type="SAM" id="Phobius"/>
    </source>
</evidence>